<dbReference type="Proteomes" id="UP000289152">
    <property type="component" value="Unassembled WGS sequence"/>
</dbReference>
<accession>A0A4Q1BNY4</accession>
<dbReference type="EMBL" id="SDIL01000029">
    <property type="protein sequence ID" value="RXK39601.1"/>
    <property type="molecule type" value="Genomic_DNA"/>
</dbReference>
<dbReference type="VEuPathDB" id="FungiDB:TREMEDRAFT_63011"/>
<name>A0A4Q1BNY4_TREME</name>
<organism evidence="2 3">
    <name type="scientific">Tremella mesenterica</name>
    <name type="common">Jelly fungus</name>
    <dbReference type="NCBI Taxonomy" id="5217"/>
    <lineage>
        <taxon>Eukaryota</taxon>
        <taxon>Fungi</taxon>
        <taxon>Dikarya</taxon>
        <taxon>Basidiomycota</taxon>
        <taxon>Agaricomycotina</taxon>
        <taxon>Tremellomycetes</taxon>
        <taxon>Tremellales</taxon>
        <taxon>Tremellaceae</taxon>
        <taxon>Tremella</taxon>
    </lineage>
</organism>
<feature type="region of interest" description="Disordered" evidence="1">
    <location>
        <begin position="59"/>
        <end position="95"/>
    </location>
</feature>
<dbReference type="AlphaFoldDB" id="A0A4Q1BNY4"/>
<comment type="caution">
    <text evidence="2">The sequence shown here is derived from an EMBL/GenBank/DDBJ whole genome shotgun (WGS) entry which is preliminary data.</text>
</comment>
<protein>
    <submittedName>
        <fullName evidence="2">Uncharacterized protein</fullName>
    </submittedName>
</protein>
<proteinExistence type="predicted"/>
<gene>
    <name evidence="2" type="ORF">M231_03103</name>
</gene>
<evidence type="ECO:0000256" key="1">
    <source>
        <dbReference type="SAM" id="MobiDB-lite"/>
    </source>
</evidence>
<evidence type="ECO:0000313" key="3">
    <source>
        <dbReference type="Proteomes" id="UP000289152"/>
    </source>
</evidence>
<dbReference type="InParanoid" id="A0A4Q1BNY4"/>
<evidence type="ECO:0000313" key="2">
    <source>
        <dbReference type="EMBL" id="RXK39601.1"/>
    </source>
</evidence>
<keyword evidence="3" id="KW-1185">Reference proteome</keyword>
<sequence>MSISPSYKPLVLPKPIPPINVTGKPQLRIVTSFPTPVKPVIVRSVPILIKSAPLFLPPPSPTHFLSQDEEEKEKEEKPQGLVVKVDPPGQKGHKRRLSDKFKSIFHLKPGINDKPLSKRSLSISYPKEIVVHPQEHDLSRSPQVSNEVAEMKIDENVARREYVYVPQRPHRSPDTASYMVTRHDFHPPSDVPYSPSTLNSSTVYTSIHGEEREDGKVEEPSDLYMFIHGEERDGRTVEGSSTVCPLTLKEDRHGVKADRRNEDGWCGGERLDVPNMAVSHFSDPSTLSSPSSVGSPAMRRRSISIQMRDMKRLVKKRMSLPESIIRA</sequence>
<reference evidence="2 3" key="1">
    <citation type="submission" date="2016-06" db="EMBL/GenBank/DDBJ databases">
        <title>Evolution of pathogenesis and genome organization in the Tremellales.</title>
        <authorList>
            <person name="Cuomo C."/>
            <person name="Litvintseva A."/>
            <person name="Heitman J."/>
            <person name="Chen Y."/>
            <person name="Sun S."/>
            <person name="Springer D."/>
            <person name="Dromer F."/>
            <person name="Young S."/>
            <person name="Zeng Q."/>
            <person name="Chapman S."/>
            <person name="Gujja S."/>
            <person name="Saif S."/>
            <person name="Birren B."/>
        </authorList>
    </citation>
    <scope>NUCLEOTIDE SEQUENCE [LARGE SCALE GENOMIC DNA]</scope>
    <source>
        <strain evidence="2 3">ATCC 28783</strain>
    </source>
</reference>